<reference evidence="3" key="1">
    <citation type="submission" date="2022-06" db="EMBL/GenBank/DDBJ databases">
        <title>Isolation and Genomics of Futiania mangrovii gen. nov., sp. nov., a Rare and Metabolically-versatile member in the Class Alphaproteobacteria.</title>
        <authorList>
            <person name="Liu L."/>
            <person name="Huang W.-C."/>
            <person name="Pan J."/>
            <person name="Li J."/>
            <person name="Huang Y."/>
            <person name="Du H."/>
            <person name="Liu Y."/>
            <person name="Li M."/>
        </authorList>
    </citation>
    <scope>NUCLEOTIDE SEQUENCE</scope>
    <source>
        <strain evidence="3">FT118</strain>
    </source>
</reference>
<keyword evidence="4" id="KW-1185">Reference proteome</keyword>
<dbReference type="InterPro" id="IPR036249">
    <property type="entry name" value="Thioredoxin-like_sf"/>
</dbReference>
<proteinExistence type="predicted"/>
<keyword evidence="1" id="KW-0732">Signal</keyword>
<dbReference type="SUPFAM" id="SSF52833">
    <property type="entry name" value="Thioredoxin-like"/>
    <property type="match status" value="1"/>
</dbReference>
<dbReference type="Pfam" id="PF07589">
    <property type="entry name" value="PEP-CTERM"/>
    <property type="match status" value="1"/>
</dbReference>
<dbReference type="NCBIfam" id="TIGR02595">
    <property type="entry name" value="PEP_CTERM"/>
    <property type="match status" value="1"/>
</dbReference>
<comment type="caution">
    <text evidence="3">The sequence shown here is derived from an EMBL/GenBank/DDBJ whole genome shotgun (WGS) entry which is preliminary data.</text>
</comment>
<protein>
    <submittedName>
        <fullName evidence="3">Redoxin domain-containing protein</fullName>
    </submittedName>
</protein>
<name>A0A9J6PGE4_9PROT</name>
<dbReference type="PROSITE" id="PS51352">
    <property type="entry name" value="THIOREDOXIN_2"/>
    <property type="match status" value="1"/>
</dbReference>
<evidence type="ECO:0000256" key="1">
    <source>
        <dbReference type="SAM" id="SignalP"/>
    </source>
</evidence>
<dbReference type="Pfam" id="PF00578">
    <property type="entry name" value="AhpC-TSA"/>
    <property type="match status" value="1"/>
</dbReference>
<dbReference type="InterPro" id="IPR013424">
    <property type="entry name" value="Ice-binding_C"/>
</dbReference>
<evidence type="ECO:0000313" key="3">
    <source>
        <dbReference type="EMBL" id="MCP1337809.1"/>
    </source>
</evidence>
<feature type="domain" description="Thioredoxin" evidence="2">
    <location>
        <begin position="34"/>
        <end position="184"/>
    </location>
</feature>
<gene>
    <name evidence="3" type="ORF">NJQ99_15415</name>
</gene>
<feature type="signal peptide" evidence="1">
    <location>
        <begin position="1"/>
        <end position="33"/>
    </location>
</feature>
<evidence type="ECO:0000313" key="4">
    <source>
        <dbReference type="Proteomes" id="UP001055804"/>
    </source>
</evidence>
<dbReference type="Gene3D" id="3.40.30.10">
    <property type="entry name" value="Glutaredoxin"/>
    <property type="match status" value="1"/>
</dbReference>
<dbReference type="EMBL" id="JAMZFT010000004">
    <property type="protein sequence ID" value="MCP1337809.1"/>
    <property type="molecule type" value="Genomic_DNA"/>
</dbReference>
<dbReference type="GO" id="GO:0016209">
    <property type="term" value="F:antioxidant activity"/>
    <property type="evidence" value="ECO:0007669"/>
    <property type="project" value="InterPro"/>
</dbReference>
<dbReference type="GO" id="GO:0016491">
    <property type="term" value="F:oxidoreductase activity"/>
    <property type="evidence" value="ECO:0007669"/>
    <property type="project" value="InterPro"/>
</dbReference>
<dbReference type="InterPro" id="IPR013766">
    <property type="entry name" value="Thioredoxin_domain"/>
</dbReference>
<dbReference type="RefSeq" id="WP_269333772.1">
    <property type="nucleotide sequence ID" value="NZ_JAMZFT010000004.1"/>
</dbReference>
<feature type="chain" id="PRO_5039954482" evidence="1">
    <location>
        <begin position="34"/>
        <end position="215"/>
    </location>
</feature>
<organism evidence="3 4">
    <name type="scientific">Futiania mangrovi</name>
    <dbReference type="NCBI Taxonomy" id="2959716"/>
    <lineage>
        <taxon>Bacteria</taxon>
        <taxon>Pseudomonadati</taxon>
        <taxon>Pseudomonadota</taxon>
        <taxon>Alphaproteobacteria</taxon>
        <taxon>Futianiales</taxon>
        <taxon>Futianiaceae</taxon>
        <taxon>Futiania</taxon>
    </lineage>
</organism>
<dbReference type="Proteomes" id="UP001055804">
    <property type="component" value="Unassembled WGS sequence"/>
</dbReference>
<dbReference type="AlphaFoldDB" id="A0A9J6PGE4"/>
<sequence length="215" mass="22459">MIGSKTRQWTIAMAVVAGVTAGNALAPSGPAQAAPIGTAAPAFSVQDQSGATVDLSDFLGTGVILDFCTVWCAVCQTFYSTVYPVVPGKDLILPMVMENGAGSASTQSIAQAWSSLFGVPQVAHMSGNETLKTDILNDYLSDLGSIAFPTFVFIDANLDVVGNIVGVRAANDAEWVSYVDLIVASRTQVPEPAIWGLLSVGLFGSWLARRGSRGR</sequence>
<evidence type="ECO:0000259" key="2">
    <source>
        <dbReference type="PROSITE" id="PS51352"/>
    </source>
</evidence>
<dbReference type="InterPro" id="IPR000866">
    <property type="entry name" value="AhpC/TSA"/>
</dbReference>
<accession>A0A9J6PGE4</accession>